<evidence type="ECO:0000256" key="3">
    <source>
        <dbReference type="ARBA" id="ARBA00022989"/>
    </source>
</evidence>
<evidence type="ECO:0000313" key="6">
    <source>
        <dbReference type="EMBL" id="SMP59151.1"/>
    </source>
</evidence>
<comment type="caution">
    <text evidence="6">The sequence shown here is derived from an EMBL/GenBank/DDBJ whole genome shotgun (WGS) entry which is preliminary data.</text>
</comment>
<feature type="region of interest" description="Disordered" evidence="5">
    <location>
        <begin position="1"/>
        <end position="25"/>
    </location>
</feature>
<reference evidence="6 7" key="1">
    <citation type="submission" date="2017-05" db="EMBL/GenBank/DDBJ databases">
        <authorList>
            <person name="Varghese N."/>
            <person name="Submissions S."/>
        </authorList>
    </citation>
    <scope>NUCLEOTIDE SEQUENCE [LARGE SCALE GENOMIC DNA]</scope>
    <source>
        <strain evidence="6 7">DSM 26001</strain>
    </source>
</reference>
<dbReference type="RefSeq" id="WP_283442133.1">
    <property type="nucleotide sequence ID" value="NZ_FXUL01000006.1"/>
</dbReference>
<dbReference type="InterPro" id="IPR007343">
    <property type="entry name" value="Uncharacterised_pept_Zn_put"/>
</dbReference>
<evidence type="ECO:0000256" key="4">
    <source>
        <dbReference type="ARBA" id="ARBA00023136"/>
    </source>
</evidence>
<organism evidence="6 7">
    <name type="scientific">Noviherbaspirillum suwonense</name>
    <dbReference type="NCBI Taxonomy" id="1224511"/>
    <lineage>
        <taxon>Bacteria</taxon>
        <taxon>Pseudomonadati</taxon>
        <taxon>Pseudomonadota</taxon>
        <taxon>Betaproteobacteria</taxon>
        <taxon>Burkholderiales</taxon>
        <taxon>Oxalobacteraceae</taxon>
        <taxon>Noviherbaspirillum</taxon>
    </lineage>
</organism>
<sequence>MKWEGNRESDNVEDRRGSGGGGGLGGIGGRSVGIGTVVIALVASYFFGVSPGTVINVINGGGAPAPEATQGPAKAPPADDREARFVSTVLADTEDTWTAIFQKAGQTYSKPRLVLFSGRTQTACGTGQTASGPFYCPGDRKIYIDLSFYRLMQERFKVSGEFAQAYVIAHEVGHHVQNLMGIMDKVDQMRSNSTQTQGNALSVRVELQADCFAGVWAKNADKARSILESGDVETALNAATAIGDDALQKQAQGYVVPDSFTHGTSAQRVRWFKRGLESGQVSACNTFDARSL</sequence>
<keyword evidence="3" id="KW-1133">Transmembrane helix</keyword>
<dbReference type="Proteomes" id="UP001158049">
    <property type="component" value="Unassembled WGS sequence"/>
</dbReference>
<evidence type="ECO:0000313" key="7">
    <source>
        <dbReference type="Proteomes" id="UP001158049"/>
    </source>
</evidence>
<feature type="compositionally biased region" description="Basic and acidic residues" evidence="5">
    <location>
        <begin position="1"/>
        <end position="17"/>
    </location>
</feature>
<name>A0ABY1Q4G8_9BURK</name>
<comment type="subcellular location">
    <subcellularLocation>
        <location evidence="1">Membrane</location>
        <topology evidence="1">Single-pass membrane protein</topology>
    </subcellularLocation>
</comment>
<dbReference type="EMBL" id="FXUL01000006">
    <property type="protein sequence ID" value="SMP59151.1"/>
    <property type="molecule type" value="Genomic_DNA"/>
</dbReference>
<keyword evidence="7" id="KW-1185">Reference proteome</keyword>
<dbReference type="Pfam" id="PF04228">
    <property type="entry name" value="Zn_peptidase"/>
    <property type="match status" value="1"/>
</dbReference>
<evidence type="ECO:0008006" key="8">
    <source>
        <dbReference type="Google" id="ProtNLM"/>
    </source>
</evidence>
<evidence type="ECO:0000256" key="5">
    <source>
        <dbReference type="SAM" id="MobiDB-lite"/>
    </source>
</evidence>
<gene>
    <name evidence="6" type="ORF">SAMN06295970_10615</name>
</gene>
<dbReference type="PANTHER" id="PTHR30168">
    <property type="entry name" value="PUTATIVE MEMBRANE PROTEIN YPFJ"/>
    <property type="match status" value="1"/>
</dbReference>
<accession>A0ABY1Q4G8</accession>
<keyword evidence="4" id="KW-0472">Membrane</keyword>
<protein>
    <recommendedName>
        <fullName evidence="8">Metalloprotease</fullName>
    </recommendedName>
</protein>
<evidence type="ECO:0000256" key="2">
    <source>
        <dbReference type="ARBA" id="ARBA00022692"/>
    </source>
</evidence>
<proteinExistence type="predicted"/>
<evidence type="ECO:0000256" key="1">
    <source>
        <dbReference type="ARBA" id="ARBA00004167"/>
    </source>
</evidence>
<dbReference type="PANTHER" id="PTHR30168:SF0">
    <property type="entry name" value="INNER MEMBRANE PROTEIN"/>
    <property type="match status" value="1"/>
</dbReference>
<keyword evidence="2" id="KW-0812">Transmembrane</keyword>